<evidence type="ECO:0000256" key="10">
    <source>
        <dbReference type="SAM" id="MobiDB-lite"/>
    </source>
</evidence>
<gene>
    <name evidence="13" type="ORF">M514_03432</name>
</gene>
<dbReference type="EMBL" id="KL367508">
    <property type="protein sequence ID" value="KFD68094.1"/>
    <property type="molecule type" value="Genomic_DNA"/>
</dbReference>
<comment type="subcellular location">
    <subcellularLocation>
        <location evidence="1 9">Nucleus</location>
    </subcellularLocation>
</comment>
<accession>A0A085NF48</accession>
<evidence type="ECO:0000256" key="2">
    <source>
        <dbReference type="ARBA" id="ARBA00009354"/>
    </source>
</evidence>
<evidence type="ECO:0000256" key="4">
    <source>
        <dbReference type="ARBA" id="ARBA00022491"/>
    </source>
</evidence>
<keyword evidence="7 9" id="KW-0804">Transcription</keyword>
<evidence type="ECO:0000256" key="9">
    <source>
        <dbReference type="RuleBase" id="RU364134"/>
    </source>
</evidence>
<evidence type="ECO:0000259" key="11">
    <source>
        <dbReference type="Pfam" id="PF06333"/>
    </source>
</evidence>
<dbReference type="InterPro" id="IPR051139">
    <property type="entry name" value="Mediator_complx_sub13"/>
</dbReference>
<dbReference type="InterPro" id="IPR041285">
    <property type="entry name" value="MID_MedPIWI"/>
</dbReference>
<feature type="compositionally biased region" description="Polar residues" evidence="10">
    <location>
        <begin position="418"/>
        <end position="431"/>
    </location>
</feature>
<dbReference type="GO" id="GO:0045944">
    <property type="term" value="P:positive regulation of transcription by RNA polymerase II"/>
    <property type="evidence" value="ECO:0007669"/>
    <property type="project" value="TreeGrafter"/>
</dbReference>
<organism evidence="13">
    <name type="scientific">Trichuris suis</name>
    <name type="common">pig whipworm</name>
    <dbReference type="NCBI Taxonomy" id="68888"/>
    <lineage>
        <taxon>Eukaryota</taxon>
        <taxon>Metazoa</taxon>
        <taxon>Ecdysozoa</taxon>
        <taxon>Nematoda</taxon>
        <taxon>Enoplea</taxon>
        <taxon>Dorylaimia</taxon>
        <taxon>Trichinellida</taxon>
        <taxon>Trichuridae</taxon>
        <taxon>Trichuris</taxon>
    </lineage>
</organism>
<evidence type="ECO:0000256" key="3">
    <source>
        <dbReference type="ARBA" id="ARBA00019618"/>
    </source>
</evidence>
<dbReference type="Pfam" id="PF18296">
    <property type="entry name" value="MID_MedPIWI"/>
    <property type="match status" value="1"/>
</dbReference>
<comment type="subunit">
    <text evidence="9">Component of the Mediator complex.</text>
</comment>
<dbReference type="Pfam" id="PF06333">
    <property type="entry name" value="Med13_C"/>
    <property type="match status" value="1"/>
</dbReference>
<keyword evidence="6 9" id="KW-0010">Activator</keyword>
<evidence type="ECO:0000256" key="8">
    <source>
        <dbReference type="ARBA" id="ARBA00023242"/>
    </source>
</evidence>
<evidence type="ECO:0000259" key="12">
    <source>
        <dbReference type="Pfam" id="PF18296"/>
    </source>
</evidence>
<reference evidence="13" key="1">
    <citation type="journal article" date="2014" name="Nat. Genet.">
        <title>Genome and transcriptome of the porcine whipworm Trichuris suis.</title>
        <authorList>
            <person name="Jex A.R."/>
            <person name="Nejsum P."/>
            <person name="Schwarz E.M."/>
            <person name="Hu L."/>
            <person name="Young N.D."/>
            <person name="Hall R.S."/>
            <person name="Korhonen P.K."/>
            <person name="Liao S."/>
            <person name="Thamsborg S."/>
            <person name="Xia J."/>
            <person name="Xu P."/>
            <person name="Wang S."/>
            <person name="Scheerlinck J.P."/>
            <person name="Hofmann A."/>
            <person name="Sternberg P.W."/>
            <person name="Wang J."/>
            <person name="Gasser R.B."/>
        </authorList>
    </citation>
    <scope>NUCLEOTIDE SEQUENCE [LARGE SCALE GENOMIC DNA]</scope>
    <source>
        <strain evidence="13">DCEP-RM93F</strain>
    </source>
</reference>
<evidence type="ECO:0000256" key="1">
    <source>
        <dbReference type="ARBA" id="ARBA00004123"/>
    </source>
</evidence>
<evidence type="ECO:0000256" key="6">
    <source>
        <dbReference type="ARBA" id="ARBA00023159"/>
    </source>
</evidence>
<sequence length="2195" mass="243007">MAYFSPSSTNGASLEDCHTNVFVLSPSLRSDLVLARQKNFVKSLCQSSIGIEQLCSSICTRGTTELNGLKWCRWCSSNSSMIFNDVAEDPVLCAYGRCITQGYLCVWRRLPPVHTSNKIDLRLAAEKELWIFWYGDEPDWGLLCTSLTKIEESSWEKGVEYETRTMLFKALHNQIDRVLLNSGYLRFGKWYVHPLEYPRTNAKHARSKYVIAFSFAFFVHGENNVCVTVSVQRHMPVYRLCRRAFANNPRQAVILAPWSISGEVSLDAECSPAELDAQSQECLQEWSKFYAFPDGVSQRGASESLDKEMDGKSVAVGLPKMVDVVVRGVKLKYPTRFVGLIFDEPMVNSEETIRNGLRTSGDFDQEAKEEDSLHSANLRHLICEKVFEGLVANQRCATEPSQSPPLPTKELPRDNESDNCTQPTTAASSPDESVGAWEFLDISQNDPCRCREKVGVFCHLKCFQKKGQTKCRGSLGKHGLFHRRRDSSINPPLPTEPPDEEPSDGPPYFGCSVGTVSESDTFKAQCRTGPVVDAASSPVTTSNEFDSVQLSHSKVDHASISYVSSDFSSLHQQQQQVKQLNKADNMENALVAPRFSGAELAKVNCRLLAQGQYYVKQNAEARTQTEEMEDLDAPHDIVSDEFYRQLSTCHWYESDSASIPLAKKQKKIKLAMHLSDVASGCVDPCPFSATRPDSVVTSDKDKEMVATDEFLLCGQPSSHLVNPTFEEDAYQLKSPIQKHSQSAQHCGDRLRRRARNVSTCSEKVLFTVAVARTFIHNNYDDIRMKNLDLLYQPPQRHTVTHASDGGGILNGAKKESIAAGQLGVNDFDSCALISYGDPILGTNCSDNEDDPLNAFLSPPPSHSQEEDSAQKATPKAKQPECNSVDMQMNSRCTPSGGKQVAGTATLDHLGVIYPTPPSQEAVHQMSPEMVNQGAPLHCSGQEMDQCCKEESSWTGRSDLIQSGSRRNGELEAIAEETIMSKFLLASSFASLDSSSLRRGIRSSSAQHMYKPSKLLPSFHGSSSMGQLLPTQPYVISSTSQGCGPFMSLPLGQQYTSQLASLRSGGGGGGSFVHSNASVNFESSNKSIISAPASVRSFSEQSPSTLLNPPSVSSPHFVKTPRTPGADLQSPMSNASSAYARNLSSIEPVSCDFGHICEGHGLVLALLISDTFIDLHRDSIFDSCPLCVCNMNIRGLEMGFYVNPVKKNDQGCMSASSHWTNKCTCGFSAVRHRYLSYMSGVFYEDEDDATGSVWQRLPASQCSAVEFCRDIVELVRHQSLIPDLTCSLMTFRPSLCASIRSTSSDVRKLTFTYNAVEMQDITDLCKQALEQSVAAIDSVGSARQEAVSFSQALINKWGYSISNDISDSLETMALLRSLLPLLQESLQKPRGLWQAKHSVEGPLTWRQLHRKCSHRPGSNGREDLSGPEPIPELLVGCDREWISVSPFSVRLWDRLCLEPFAQPKDVVFIAVVPDSHYVVRKARNFFRELSRTYEAMRLGRHCPITRVLKDGIMRVGKTHAKQLNQKPVDSWFDQFESSADLSRTIGSKLKLYAQVCRHYLAPHIFSPIWNAFDRSVFSESAKDCQQANSECSSMLPPPAPLGNSTSNESNGSDYVGCDGRSSDHLGDLLSGETNLFPHVVVIYLVNPFNFESEEKCKDLNRLVTTGLFRCYLEILQDIPAALRGCMQLQIIPLQSLLDMALLDEWEGCTDAGKGTNRRKLSSTSHLRALALSVFMQIRNIGFSCLQPCMPKVLTGFGPLAGRAELFRRKQDFQSFRLFSAPVILMPRIDRASIMSSINPGELKDDLGQVLFLTYCLSYQQQWLLSTVTDHLGSMLDSCVINMILNDRKNVVQREVIWTALRRLWDFVVGVLATSSRPWRIVIGRFGRLGHEELKAWAHLLSKSQLRSTSRLLREQCSVCQPMPSIFETPAILSACLISTELDPSLRIFPDSFVHDDRFGQNAKQCPLSTPDDVTCTHIMVFPTSALIQINQCCIMTGGLPGTEESEGDFESLWKDLMIGSEGDGLESGLNDLFGSITDTSLMNDNSVNFDSTAGHGRGLALSESSDESIQLQPLALGFLISTAPTGPVPDWFWTVRPSASKALPVHLRSALHIHTSGVQQSDDQLLPGGANRSAAGNCHPLDSSLTTDVLRYVLETYNALSWLSLDLKTGDRRSCFPLHIQALSRLYRAMENLLQR</sequence>
<name>A0A085NF48_9BILA</name>
<keyword evidence="8 9" id="KW-0539">Nucleus</keyword>
<comment type="similarity">
    <text evidence="2 9">Belongs to the Mediator complex subunit 13 family.</text>
</comment>
<dbReference type="GO" id="GO:0016592">
    <property type="term" value="C:mediator complex"/>
    <property type="evidence" value="ECO:0007669"/>
    <property type="project" value="InterPro"/>
</dbReference>
<feature type="region of interest" description="Disordered" evidence="10">
    <location>
        <begin position="482"/>
        <end position="505"/>
    </location>
</feature>
<feature type="domain" description="MID" evidence="12">
    <location>
        <begin position="1463"/>
        <end position="1737"/>
    </location>
</feature>
<keyword evidence="5 9" id="KW-0805">Transcription regulation</keyword>
<evidence type="ECO:0000256" key="5">
    <source>
        <dbReference type="ARBA" id="ARBA00023015"/>
    </source>
</evidence>
<feature type="region of interest" description="Disordered" evidence="10">
    <location>
        <begin position="846"/>
        <end position="884"/>
    </location>
</feature>
<protein>
    <recommendedName>
        <fullName evidence="3 9">Mediator of RNA polymerase II transcription subunit 13</fullName>
    </recommendedName>
</protein>
<evidence type="ECO:0000256" key="7">
    <source>
        <dbReference type="ARBA" id="ARBA00023163"/>
    </source>
</evidence>
<dbReference type="PANTHER" id="PTHR48249:SF3">
    <property type="entry name" value="MEDIATOR OF RNA POLYMERASE II TRANSCRIPTION SUBUNIT 13"/>
    <property type="match status" value="1"/>
</dbReference>
<feature type="compositionally biased region" description="Polar residues" evidence="10">
    <location>
        <begin position="1099"/>
        <end position="1113"/>
    </location>
</feature>
<feature type="region of interest" description="Disordered" evidence="10">
    <location>
        <begin position="396"/>
        <end position="432"/>
    </location>
</feature>
<feature type="region of interest" description="Disordered" evidence="10">
    <location>
        <begin position="1588"/>
        <end position="1612"/>
    </location>
</feature>
<dbReference type="GO" id="GO:0003713">
    <property type="term" value="F:transcription coactivator activity"/>
    <property type="evidence" value="ECO:0007669"/>
    <property type="project" value="TreeGrafter"/>
</dbReference>
<comment type="function">
    <text evidence="9">Component of the Mediator complex, a coactivator involved in regulated transcription of nearly all RNA polymerase II-dependent genes. Mediator functions as a bridge to convey information from gene-specific regulatory proteins to the basal RNA polymerase II transcription machinery. Mediator is recruited to promoters by direct interactions with regulatory proteins and serves as a scaffold for the assembly of a functional preinitiation complex with RNA polymerase II and the general transcription factors.</text>
</comment>
<feature type="domain" description="Mediator complex subunit Med13 C-terminal" evidence="11">
    <location>
        <begin position="1797"/>
        <end position="2182"/>
    </location>
</feature>
<dbReference type="PANTHER" id="PTHR48249">
    <property type="entry name" value="MEDIATOR OF RNA POLYMERASE II TRANSCRIPTION SUBUNIT 13"/>
    <property type="match status" value="1"/>
</dbReference>
<feature type="region of interest" description="Disordered" evidence="10">
    <location>
        <begin position="1099"/>
        <end position="1131"/>
    </location>
</feature>
<evidence type="ECO:0000313" key="13">
    <source>
        <dbReference type="EMBL" id="KFD68094.1"/>
    </source>
</evidence>
<proteinExistence type="inferred from homology"/>
<feature type="compositionally biased region" description="Polar residues" evidence="10">
    <location>
        <begin position="1601"/>
        <end position="1611"/>
    </location>
</feature>
<dbReference type="InterPro" id="IPR009401">
    <property type="entry name" value="Med13_C"/>
</dbReference>
<keyword evidence="4 9" id="KW-0678">Repressor</keyword>
<dbReference type="Proteomes" id="UP000030758">
    <property type="component" value="Unassembled WGS sequence"/>
</dbReference>